<name>A0A8J7QZ21_9HYPH</name>
<sequence>MIETSAPDPFAPNRGGWTGSYRLNPDAFDEMMAAPGSVRPAWQPLVNALDAFSAEEAARRFARADRYLADAGVFYRLYNKAGTVERQWPLSHLPLILDEGEWHALANGLVQRAELLEALCADIYGDNRLVAEGLLPLELIAGNAEFLRPMVGQKPAGGRFLHFLAFDLGRDVQGFWRILGDRTQAPSGAGFALENRVATARAFGDIGSASNLHRLAGFFRDFRDHLAAARRNKNEGIAIITPGPLNDTYFEHAYIARYLGLLLLEGEDLAVVDGRVQVRTVSGLKPLGVLWRRLDAAFMDPLELRSDSRIGTPGLAAAMRAGAATMVNALGSGILETRALHAFLPALAYRLIGEKLKIPNIATWWCGASKEAGWVRDRFDDLLIGPALSTRLPFEDEETQEGKRLAPAVRERWLQALELDGRRVVAQEPITLSTMPVDEDGQISPRPVVLRAFAARTARGWTVMPGGFARVGQTGEASAISLQRGGRVADVWVVGSRPVEQVSLINQEVCGGGRNPQGMLPARTADNLFWLGRYVERTEATVRILRAYNSRWAEGPDDRSGLLQSLRDDLLTLGTDARKALPQSLLDTLGDVERTGGRVRDRFSVDGWLALRDLTETAAQLSPRIQPGDDAVRAMTVLLRKLTGFSGLVHENMVRFIGWRFLEIGRRMERAKQMTRLLARFARPDAPDGALDLLLEIGDSVITHRRRYGMTFSTQTHVDLLALDPLNPRSVLFQLAELKTEIGLLPDRDGRGARAPLPIEIMRLHSSLAVMAPAAVTSAVLETLGADLAALSDLLSDSYFR</sequence>
<protein>
    <submittedName>
        <fullName evidence="3">Circularly permuted type 2 ATP-grasp protein</fullName>
    </submittedName>
</protein>
<dbReference type="Proteomes" id="UP000666240">
    <property type="component" value="Unassembled WGS sequence"/>
</dbReference>
<evidence type="ECO:0000259" key="2">
    <source>
        <dbReference type="Pfam" id="PF14403"/>
    </source>
</evidence>
<feature type="domain" description="Circularly permuted ATP-grasp type 2" evidence="2">
    <location>
        <begin position="94"/>
        <end position="471"/>
    </location>
</feature>
<dbReference type="PANTHER" id="PTHR34595">
    <property type="entry name" value="BLR5612 PROTEIN"/>
    <property type="match status" value="1"/>
</dbReference>
<dbReference type="RefSeq" id="WP_209333423.1">
    <property type="nucleotide sequence ID" value="NZ_JAGIYY010000001.1"/>
</dbReference>
<feature type="domain" description="DUF403" evidence="1">
    <location>
        <begin position="520"/>
        <end position="800"/>
    </location>
</feature>
<gene>
    <name evidence="3" type="ORF">J5Y06_01950</name>
</gene>
<keyword evidence="4" id="KW-1185">Reference proteome</keyword>
<proteinExistence type="predicted"/>
<dbReference type="PANTHER" id="PTHR34595:SF2">
    <property type="entry name" value="BLR2978 PROTEIN"/>
    <property type="match status" value="1"/>
</dbReference>
<dbReference type="InterPro" id="IPR025841">
    <property type="entry name" value="CP_ATPgrasp_2"/>
</dbReference>
<dbReference type="EMBL" id="JAGIYY010000001">
    <property type="protein sequence ID" value="MBP0437413.1"/>
    <property type="molecule type" value="Genomic_DNA"/>
</dbReference>
<evidence type="ECO:0000313" key="3">
    <source>
        <dbReference type="EMBL" id="MBP0437413.1"/>
    </source>
</evidence>
<organism evidence="3 4">
    <name type="scientific">Tianweitania sediminis</name>
    <dbReference type="NCBI Taxonomy" id="1502156"/>
    <lineage>
        <taxon>Bacteria</taxon>
        <taxon>Pseudomonadati</taxon>
        <taxon>Pseudomonadota</taxon>
        <taxon>Alphaproteobacteria</taxon>
        <taxon>Hyphomicrobiales</taxon>
        <taxon>Phyllobacteriaceae</taxon>
        <taxon>Tianweitania</taxon>
    </lineage>
</organism>
<evidence type="ECO:0000313" key="4">
    <source>
        <dbReference type="Proteomes" id="UP000666240"/>
    </source>
</evidence>
<comment type="caution">
    <text evidence="3">The sequence shown here is derived from an EMBL/GenBank/DDBJ whole genome shotgun (WGS) entry which is preliminary data.</text>
</comment>
<dbReference type="AlphaFoldDB" id="A0A8J7QZ21"/>
<evidence type="ECO:0000259" key="1">
    <source>
        <dbReference type="Pfam" id="PF04168"/>
    </source>
</evidence>
<dbReference type="InterPro" id="IPR007296">
    <property type="entry name" value="DUF403"/>
</dbReference>
<dbReference type="SUPFAM" id="SSF56059">
    <property type="entry name" value="Glutathione synthetase ATP-binding domain-like"/>
    <property type="match status" value="1"/>
</dbReference>
<dbReference type="InterPro" id="IPR051680">
    <property type="entry name" value="ATP-dep_Glu-Cys_Ligase-2"/>
</dbReference>
<reference evidence="3" key="1">
    <citation type="submission" date="2021-03" db="EMBL/GenBank/DDBJ databases">
        <title>Genome sequencing and assembly of Tianweitania sediminis.</title>
        <authorList>
            <person name="Chhetri G."/>
        </authorList>
    </citation>
    <scope>NUCLEOTIDE SEQUENCE</scope>
    <source>
        <strain evidence="3">Z8</strain>
    </source>
</reference>
<dbReference type="Gene3D" id="3.40.50.11290">
    <property type="match status" value="1"/>
</dbReference>
<dbReference type="Pfam" id="PF14403">
    <property type="entry name" value="CP_ATPgrasp_2"/>
    <property type="match status" value="1"/>
</dbReference>
<accession>A0A8J7QZ21</accession>
<dbReference type="Pfam" id="PF04168">
    <property type="entry name" value="Alpha-E"/>
    <property type="match status" value="1"/>
</dbReference>